<comment type="caution">
    <text evidence="2">The sequence shown here is derived from an EMBL/GenBank/DDBJ whole genome shotgun (WGS) entry which is preliminary data.</text>
</comment>
<protein>
    <submittedName>
        <fullName evidence="2">Uncharacterized protein</fullName>
    </submittedName>
</protein>
<proteinExistence type="predicted"/>
<sequence length="185" mass="20737">MKLAGALILAGLLLQPTKALADRYETTRLFNHKAWSVELTHDQLDDDFWCNAETTNRAGQVFSITAYDNGNLGLFIFDRRWDINPRDIEFRIDIDYSRWNVSGQAQESYVSTFLGDPENSIKFLTELAEGSAVAVFNSDGRRLAVHSLSGSSASLRKLLECWNRIKKTDPFGTSPNASAPKSDPF</sequence>
<evidence type="ECO:0000256" key="1">
    <source>
        <dbReference type="SAM" id="SignalP"/>
    </source>
</evidence>
<name>A0ABQ3JAI3_9RHOB</name>
<accession>A0ABQ3JAI3</accession>
<feature type="signal peptide" evidence="1">
    <location>
        <begin position="1"/>
        <end position="21"/>
    </location>
</feature>
<keyword evidence="1" id="KW-0732">Signal</keyword>
<reference evidence="3" key="1">
    <citation type="journal article" date="2019" name="Int. J. Syst. Evol. Microbiol.">
        <title>The Global Catalogue of Microorganisms (GCM) 10K type strain sequencing project: providing services to taxonomists for standard genome sequencing and annotation.</title>
        <authorList>
            <consortium name="The Broad Institute Genomics Platform"/>
            <consortium name="The Broad Institute Genome Sequencing Center for Infectious Disease"/>
            <person name="Wu L."/>
            <person name="Ma J."/>
        </authorList>
    </citation>
    <scope>NUCLEOTIDE SEQUENCE [LARGE SCALE GENOMIC DNA]</scope>
    <source>
        <strain evidence="3">KCTC 42443</strain>
    </source>
</reference>
<evidence type="ECO:0000313" key="3">
    <source>
        <dbReference type="Proteomes" id="UP000609802"/>
    </source>
</evidence>
<dbReference type="Proteomes" id="UP000609802">
    <property type="component" value="Unassembled WGS sequence"/>
</dbReference>
<dbReference type="EMBL" id="BNCH01000007">
    <property type="protein sequence ID" value="GHF05027.1"/>
    <property type="molecule type" value="Genomic_DNA"/>
</dbReference>
<keyword evidence="3" id="KW-1185">Reference proteome</keyword>
<feature type="chain" id="PRO_5047086101" evidence="1">
    <location>
        <begin position="22"/>
        <end position="185"/>
    </location>
</feature>
<organism evidence="2 3">
    <name type="scientific">Aliiroseovarius zhejiangensis</name>
    <dbReference type="NCBI Taxonomy" id="1632025"/>
    <lineage>
        <taxon>Bacteria</taxon>
        <taxon>Pseudomonadati</taxon>
        <taxon>Pseudomonadota</taxon>
        <taxon>Alphaproteobacteria</taxon>
        <taxon>Rhodobacterales</taxon>
        <taxon>Paracoccaceae</taxon>
        <taxon>Aliiroseovarius</taxon>
    </lineage>
</organism>
<gene>
    <name evidence="2" type="ORF">GCM10016455_27890</name>
</gene>
<dbReference type="RefSeq" id="WP_191287161.1">
    <property type="nucleotide sequence ID" value="NZ_BNCH01000007.1"/>
</dbReference>
<evidence type="ECO:0000313" key="2">
    <source>
        <dbReference type="EMBL" id="GHF05027.1"/>
    </source>
</evidence>